<dbReference type="Proteomes" id="UP001388673">
    <property type="component" value="Unassembled WGS sequence"/>
</dbReference>
<feature type="compositionally biased region" description="Basic and acidic residues" evidence="3">
    <location>
        <begin position="1293"/>
        <end position="1304"/>
    </location>
</feature>
<keyword evidence="6" id="KW-1185">Reference proteome</keyword>
<evidence type="ECO:0000313" key="6">
    <source>
        <dbReference type="Proteomes" id="UP001388673"/>
    </source>
</evidence>
<dbReference type="EMBL" id="JBCAWK010000005">
    <property type="protein sequence ID" value="KAK8858768.1"/>
    <property type="molecule type" value="Genomic_DNA"/>
</dbReference>
<feature type="compositionally biased region" description="Basic and acidic residues" evidence="3">
    <location>
        <begin position="1556"/>
        <end position="1565"/>
    </location>
</feature>
<feature type="compositionally biased region" description="Polar residues" evidence="3">
    <location>
        <begin position="1602"/>
        <end position="1614"/>
    </location>
</feature>
<dbReference type="PROSITE" id="PS50103">
    <property type="entry name" value="ZF_C3H1"/>
    <property type="match status" value="1"/>
</dbReference>
<feature type="compositionally biased region" description="Low complexity" evidence="3">
    <location>
        <begin position="2052"/>
        <end position="2066"/>
    </location>
</feature>
<feature type="compositionally biased region" description="Polar residues" evidence="3">
    <location>
        <begin position="1568"/>
        <end position="1593"/>
    </location>
</feature>
<organism evidence="5 6">
    <name type="scientific">Kwoniella newhampshirensis</name>
    <dbReference type="NCBI Taxonomy" id="1651941"/>
    <lineage>
        <taxon>Eukaryota</taxon>
        <taxon>Fungi</taxon>
        <taxon>Dikarya</taxon>
        <taxon>Basidiomycota</taxon>
        <taxon>Agaricomycotina</taxon>
        <taxon>Tremellomycetes</taxon>
        <taxon>Tremellales</taxon>
        <taxon>Cryptococcaceae</taxon>
        <taxon>Kwoniella</taxon>
    </lineage>
</organism>
<dbReference type="InterPro" id="IPR057683">
    <property type="entry name" value="DUF7923"/>
</dbReference>
<feature type="region of interest" description="Disordered" evidence="3">
    <location>
        <begin position="2247"/>
        <end position="2276"/>
    </location>
</feature>
<gene>
    <name evidence="5" type="ORF">IAR55_002997</name>
</gene>
<feature type="zinc finger region" description="C3H1-type" evidence="1">
    <location>
        <begin position="1105"/>
        <end position="1132"/>
    </location>
</feature>
<feature type="region of interest" description="Disordered" evidence="3">
    <location>
        <begin position="1881"/>
        <end position="1991"/>
    </location>
</feature>
<sequence>MKQRSTITSALNGYYSPAPSNMREQNQDTNMVDLSDTDTDTDALLPPSHPQSPLPIGENDRSSLFANSCDTQWPVLVPTSPSPHANTRKDGLAILSQPNSSVDETIILLSPTQSVKSTTLTAKSSNSKLSATASPFQSKSRTKSMTVKRPFTPPSFFPSPTTRGGVTSIPIAGDGAEIQTLSPSTTGILAVEQGAPWQTASGLLTPRSSEAVRITSPLDLKSVTEMGKKVVQSEGKEKTKAGINVAVRQEGRDDASPATDDIDISDAVDTTPLTPSKHSADEVLNIYSTSIIDLSTAENKGRVATADPGSTPIDTETAFPAFPFFCFSTQPNNIPLPKSPVSSPARISSPTRPEQSLELSVAAVHQSPRLIPLPHSPENPVSLLQMTGPDRPMVSSASSAVILNQLLNTMDGGVQSQALNEAVEEVKELKELWLQLDDAHGRFYGGLEEVTERIGQSITKHTCHTMSTFSPQIFDPANSHKLEESYATRLSTLESENSSLRKAKEEVESEVKSAKAKTEQLSTKCIDAQSSAKMYKSQADRLLIDKERLNKRTEDLERENGLLEKRNSTLARDFFALQDQLEKRTAGEANYGKGGEPAFAIVLLEGEPSMFDPALLKRGHRGGSEMALSVLEKTNVLCNIVMPTSKPAVIMAQLFMDVVGSITSLTQFRQFCDGFSSQHDLCTIIDVNGPGGPSDKIKALMSLYASRQACSLIVLGAESSKRYLKYLQLCQKQGKSGKIYAVRSTKDMEDDPFLFLGQDRLLYVDQLFKIDPSDWDVQYQVCRRVGSASVVSIASTSQPTTRPLSVASIRTIQPPSPTETDIHSGVDQRYQGLRHSASTMSISSTAPQNPRIYPPEELLSIRQTSPLTSFKPPLWLRVTSSPAGPSRSETDKERVDRLLEERSTYSTIRSPSPSQVSHATTPKASRRGIFTCSSTPEQSPTRHRPQGQSIVVPIDITVDGSIGGSPPESDEDEPSVQLPHSALKHVQRPTTINNDDDITERGRSHSISVASLERAQAGARQGWKDRLVQQKRESGADRYPMMAKDRTNLYIGPVSNANKIPLGSVSSPSTQYSELGSGDRLYGFRVAGAGQKARPQSEEYRFLSNLDPKPCHHHYLEGRCPNRSCKFGHDYVFFDSEVRMLKGLAKRIKCIRSNEKMTPRIKGRKDPTVETVDSPIQTPIRVRRARVDSSGKAKAKAGPGPTSLASLRRRQRLENDMEDEEDPLAMSPIQPTPHPMTSATSSRRRTKRIPATQYPHESELYPSSPVTIPTSTPTHARSTTRSGGRVTRAAKRRDREAEELRSGDEDLIPPSEDEEYERWKERRKARLEDRVEVELVSMDEEGEEEEEVEEIEYREISVQPQKPDKDSIPSLHRTTPHRVKQTFETLLPSPPQLISRSSPFSTTSESHSLSRSTSRGTSPTQPLSFSQNGDDPFFPRYSMESESAEGRRWEESDDELDLIGQESGDWRKASGEVLTDADELVNAEGPILEVRELRRDGSIIDSTKHVGLISQHEYVLGSVPKEDEPSDSHSGSGQEKLGLQQDLEMAPIHIPMEHSFPDPATELRHSPSLCSSRSTTPQTVPLFNGIDLSQSLPGESPGKPTSIDQAGSFSSFPQTVPEFETFGPFSIFPSSPGKPGTPHRPWGSGHPPVLPVLSPSTPPFSSPPKEITMPPPRSADLTQGHLASFPRTSQHHTSPSVIGRPPEYSARLRTAQRGSSPAADLSSIFAAVANPAPVPLLQVPDSLPAADPALEQFRTARTFRTRTVLQLQPYTKERQIYEAALRKGGFKKGKKAVADAREISPNEEDKDEEGQVDESSEASLNEVESSERIVIGNAPPEQTKRARTPRTLIDADLDEYFLEHGTAPDETDPKVARELQQIAKRRMRAAKEEKKRVRDAEKEKRQFDRLMKDMHGEKTGSEESDREKPSVKTRKDPPKARATSVRRTPGGTRTYARKNKGHPQPALRSSSDSDNIPPQAFPSPFVSPAKSLTRSPTASFRSAFSGGNDIDMDIGYGQPQIFTFDEFPTHLSPSVQRDSFPILDVNRSPPIRARTVDPVSPSDCSSSGADSVHDQRKRIARRMMPAAMLKKLEAEELARQQRREEKKRRDQRAKLSPLRPGRAVIRRGAGHDTLDIAAMFSDEDNDDTPPVTPSVHGRLNSIEQPIVVSGGSDSSSEAAEDNQTEHTLARLHRGDFEGIVSGNRWKPTEPKKPVDPRHKHRSSHSRRPALGLVKRVRASLSEGNRAMVQTRIDFPTLNKSPAPSTKKRKRNGQSRKSRPAIRLDDHVIFATADFEFESQDDLRPILPGPAKVRTFARTQSRSLPALPAAPAPDFLDTGIGKARSWANFDRFPIDFDITPLPSGLYCEENSVPGSGHLKRLVGQLRNDPSTQIYIENVSAYGIDLKSDTPPASVQEVVNLVFDSVYRQLVTIANEDSDEILMLGPFTFFGTYISSRRHHIVDNLEGLRSDLADAVRQLNLKLNSINVDRVRARAAKDAMLRLRWSIFEIVCCVSNSEAVGGEAQNALIQDCASAVLCQLLSGGFDKTIRPLKLIMRGESDSAEISDLSVTVWISLIHSTSAWDEHQNLPEGSTFLSCLHRALDQVFYLDQTGPIAAERIWFLIFGLCALSQFDVDGKISSVFISAPRWSLVRRAVGLIKVAFDEEAEKKAKSDQLQGRDRYVKVMMARCVWLSAVWSWSFDRESFSVATRDLGVIFKNRQYRNLPTEPSVDYPSFITRFDMSLTAAEDTKRETAFELYLRLVCVAASDIISAAQSLSEAQQAERDVQRLVMSIIPVSAVKFNRIFPPSAKDLGQLINRYSTMIAACYFSPSLLTYLLANSRKWSLFEQADLDSRQICIRGLMYLAVACRHHRQALTSVVDRFAEILGTLQGELEKHHQPSTVAPALAPGRLEIERTMVLVVTCFQQIIKHHSFDVQEQAKPVYPDPSLLHESWTIHIFDLELAKDLKCGLEVIATIQAFLDTRASALPRLARQRREAKEKDSHQSESMDEFGSLGIDFNDVDMLALGGEVEGREDDPVEKQDKEFADIIENVLSPKIYRLLSDMLPPVAEDNAKATFHDADRHMFISKLTKCWSDCAAVLVVEHQKLDWSTFISPFGRQSWARLGDEKGRVQVGLHFMLNVAQLDPGSFVHYDEDFVALFFQVIGTDKLTVEHKFFSSLLLMPGAMEDPLLAPLKNVEPLERELDRSGFMEIRGEVLQAIFGVIPDLLRSGRTPASTKSFVYRCINLLVSSLVSYNNSIEPSKVIHKESYHAFVITTIRDLTRLAGEFMTASSVPALKQLL</sequence>
<feature type="compositionally biased region" description="Acidic residues" evidence="3">
    <location>
        <begin position="1305"/>
        <end position="1314"/>
    </location>
</feature>
<feature type="compositionally biased region" description="Basic and acidic residues" evidence="3">
    <location>
        <begin position="2202"/>
        <end position="2212"/>
    </location>
</feature>
<feature type="compositionally biased region" description="Basic and acidic residues" evidence="3">
    <location>
        <begin position="1885"/>
        <end position="1935"/>
    </location>
</feature>
<dbReference type="RefSeq" id="XP_066803609.1">
    <property type="nucleotide sequence ID" value="XM_066946108.1"/>
</dbReference>
<evidence type="ECO:0000259" key="4">
    <source>
        <dbReference type="PROSITE" id="PS50103"/>
    </source>
</evidence>
<dbReference type="PANTHER" id="PTHR28122">
    <property type="entry name" value="E3 UBIQUITIN-PROTEIN LIGASE SUBSTRATE RECEPTOR MMS22"/>
    <property type="match status" value="1"/>
</dbReference>
<dbReference type="GO" id="GO:0005634">
    <property type="term" value="C:nucleus"/>
    <property type="evidence" value="ECO:0007669"/>
    <property type="project" value="InterPro"/>
</dbReference>
<feature type="compositionally biased region" description="Basic residues" evidence="3">
    <location>
        <begin position="2213"/>
        <end position="2223"/>
    </location>
</feature>
<evidence type="ECO:0000313" key="5">
    <source>
        <dbReference type="EMBL" id="KAK8858768.1"/>
    </source>
</evidence>
<feature type="region of interest" description="Disordered" evidence="3">
    <location>
        <begin position="902"/>
        <end position="1000"/>
    </location>
</feature>
<protein>
    <recommendedName>
        <fullName evidence="4">C3H1-type domain-containing protein</fullName>
    </recommendedName>
</protein>
<feature type="compositionally biased region" description="Basic and acidic residues" evidence="3">
    <location>
        <begin position="2093"/>
        <end position="2104"/>
    </location>
</feature>
<feature type="compositionally biased region" description="Low complexity" evidence="3">
    <location>
        <begin position="1262"/>
        <end position="1287"/>
    </location>
</feature>
<accession>A0AAW0YS90</accession>
<feature type="region of interest" description="Disordered" evidence="3">
    <location>
        <begin position="1"/>
        <end position="58"/>
    </location>
</feature>
<feature type="compositionally biased region" description="Acidic residues" evidence="3">
    <location>
        <begin position="1338"/>
        <end position="1352"/>
    </location>
</feature>
<dbReference type="InterPro" id="IPR000571">
    <property type="entry name" value="Znf_CCCH"/>
</dbReference>
<feature type="compositionally biased region" description="Acidic residues" evidence="3">
    <location>
        <begin position="1801"/>
        <end position="1816"/>
    </location>
</feature>
<dbReference type="Pfam" id="PF09462">
    <property type="entry name" value="Mus7"/>
    <property type="match status" value="1"/>
</dbReference>
<dbReference type="GO" id="GO:0008270">
    <property type="term" value="F:zinc ion binding"/>
    <property type="evidence" value="ECO:0007669"/>
    <property type="project" value="UniProtKB-KW"/>
</dbReference>
<reference evidence="5 6" key="1">
    <citation type="journal article" date="2024" name="bioRxiv">
        <title>Comparative genomics of Cryptococcus and Kwoniella reveals pathogenesis evolution and contrasting karyotype dynamics via intercentromeric recombination or chromosome fusion.</title>
        <authorList>
            <person name="Coelho M.A."/>
            <person name="David-Palma M."/>
            <person name="Shea T."/>
            <person name="Bowers K."/>
            <person name="McGinley-Smith S."/>
            <person name="Mohammad A.W."/>
            <person name="Gnirke A."/>
            <person name="Yurkov A.M."/>
            <person name="Nowrousian M."/>
            <person name="Sun S."/>
            <person name="Cuomo C.A."/>
            <person name="Heitman J."/>
        </authorList>
    </citation>
    <scope>NUCLEOTIDE SEQUENCE [LARGE SCALE GENOMIC DNA]</scope>
    <source>
        <strain evidence="5 6">CBS 13917</strain>
    </source>
</reference>
<evidence type="ECO:0000256" key="1">
    <source>
        <dbReference type="PROSITE-ProRule" id="PRU00723"/>
    </source>
</evidence>
<name>A0AAW0YS90_9TREE</name>
<keyword evidence="2" id="KW-0175">Coiled coil</keyword>
<feature type="region of interest" description="Disordered" evidence="3">
    <location>
        <begin position="2137"/>
        <end position="2157"/>
    </location>
</feature>
<feature type="region of interest" description="Disordered" evidence="3">
    <location>
        <begin position="1790"/>
        <end position="1845"/>
    </location>
</feature>
<feature type="region of interest" description="Disordered" evidence="3">
    <location>
        <begin position="2047"/>
        <end position="2071"/>
    </location>
</feature>
<feature type="region of interest" description="Disordered" evidence="3">
    <location>
        <begin position="2988"/>
        <end position="3009"/>
    </location>
</feature>
<feature type="region of interest" description="Disordered" evidence="3">
    <location>
        <begin position="2195"/>
        <end position="2229"/>
    </location>
</feature>
<proteinExistence type="predicted"/>
<feature type="compositionally biased region" description="Polar residues" evidence="3">
    <location>
        <begin position="904"/>
        <end position="923"/>
    </location>
</feature>
<keyword evidence="1" id="KW-0479">Metal-binding</keyword>
<feature type="region of interest" description="Disordered" evidence="3">
    <location>
        <begin position="1184"/>
        <end position="1314"/>
    </location>
</feature>
<dbReference type="GO" id="GO:0035361">
    <property type="term" value="C:Cul8-RING ubiquitin ligase complex"/>
    <property type="evidence" value="ECO:0007669"/>
    <property type="project" value="TreeGrafter"/>
</dbReference>
<feature type="compositionally biased region" description="Basic residues" evidence="3">
    <location>
        <begin position="2261"/>
        <end position="2275"/>
    </location>
</feature>
<feature type="region of interest" description="Disordered" evidence="3">
    <location>
        <begin position="120"/>
        <end position="163"/>
    </location>
</feature>
<feature type="compositionally biased region" description="Polar residues" evidence="3">
    <location>
        <begin position="1"/>
        <end position="11"/>
    </location>
</feature>
<evidence type="ECO:0000256" key="2">
    <source>
        <dbReference type="SAM" id="Coils"/>
    </source>
</evidence>
<feature type="domain" description="C3H1-type" evidence="4">
    <location>
        <begin position="1105"/>
        <end position="1132"/>
    </location>
</feature>
<dbReference type="InterPro" id="IPR019021">
    <property type="entry name" value="Mms22"/>
</dbReference>
<feature type="region of interest" description="Disordered" evidence="3">
    <location>
        <begin position="1556"/>
        <end position="1646"/>
    </location>
</feature>
<feature type="compositionally biased region" description="Polar residues" evidence="3">
    <location>
        <begin position="120"/>
        <end position="145"/>
    </location>
</feature>
<comment type="caution">
    <text evidence="5">The sequence shown here is derived from an EMBL/GenBank/DDBJ whole genome shotgun (WGS) entry which is preliminary data.</text>
</comment>
<dbReference type="Pfam" id="PF25540">
    <property type="entry name" value="DUF7923"/>
    <property type="match status" value="1"/>
</dbReference>
<feature type="compositionally biased region" description="Basic and acidic residues" evidence="3">
    <location>
        <begin position="2988"/>
        <end position="3001"/>
    </location>
</feature>
<keyword evidence="1" id="KW-0862">Zinc</keyword>
<feature type="compositionally biased region" description="Polar residues" evidence="3">
    <location>
        <begin position="18"/>
        <end position="32"/>
    </location>
</feature>
<dbReference type="GO" id="GO:0031297">
    <property type="term" value="P:replication fork processing"/>
    <property type="evidence" value="ECO:0007669"/>
    <property type="project" value="InterPro"/>
</dbReference>
<feature type="region of interest" description="Disordered" evidence="3">
    <location>
        <begin position="1338"/>
        <end position="1454"/>
    </location>
</feature>
<dbReference type="PANTHER" id="PTHR28122:SF1">
    <property type="entry name" value="E3 UBIQUITIN-PROTEIN LIGASE SUBSTRATE RECEPTOR MMS22"/>
    <property type="match status" value="1"/>
</dbReference>
<dbReference type="KEGG" id="kne:92180255"/>
<evidence type="ECO:0000256" key="3">
    <source>
        <dbReference type="SAM" id="MobiDB-lite"/>
    </source>
</evidence>
<feature type="region of interest" description="Disordered" evidence="3">
    <location>
        <begin position="2093"/>
        <end position="2117"/>
    </location>
</feature>
<feature type="compositionally biased region" description="Low complexity" evidence="3">
    <location>
        <begin position="1395"/>
        <end position="1422"/>
    </location>
</feature>
<feature type="region of interest" description="Disordered" evidence="3">
    <location>
        <begin position="875"/>
        <end position="894"/>
    </location>
</feature>
<dbReference type="GO" id="GO:0000724">
    <property type="term" value="P:double-strand break repair via homologous recombination"/>
    <property type="evidence" value="ECO:0007669"/>
    <property type="project" value="TreeGrafter"/>
</dbReference>
<feature type="coiled-coil region" evidence="2">
    <location>
        <begin position="490"/>
        <end position="573"/>
    </location>
</feature>
<feature type="compositionally biased region" description="Polar residues" evidence="3">
    <location>
        <begin position="1963"/>
        <end position="1972"/>
    </location>
</feature>
<dbReference type="GeneID" id="92180255"/>
<keyword evidence="1" id="KW-0863">Zinc-finger</keyword>
<feature type="region of interest" description="Disordered" evidence="3">
    <location>
        <begin position="250"/>
        <end position="276"/>
    </location>
</feature>